<dbReference type="Pfam" id="PF13416">
    <property type="entry name" value="SBP_bac_8"/>
    <property type="match status" value="1"/>
</dbReference>
<dbReference type="PANTHER" id="PTHR42779">
    <property type="entry name" value="PROTEIN YNJB"/>
    <property type="match status" value="1"/>
</dbReference>
<organism evidence="2 3">
    <name type="scientific">Fundicoccus culcitae</name>
    <dbReference type="NCBI Taxonomy" id="2969821"/>
    <lineage>
        <taxon>Bacteria</taxon>
        <taxon>Bacillati</taxon>
        <taxon>Bacillota</taxon>
        <taxon>Bacilli</taxon>
        <taxon>Lactobacillales</taxon>
        <taxon>Aerococcaceae</taxon>
        <taxon>Fundicoccus</taxon>
    </lineage>
</organism>
<dbReference type="EMBL" id="CP102453">
    <property type="protein sequence ID" value="UUX33476.1"/>
    <property type="molecule type" value="Genomic_DNA"/>
</dbReference>
<gene>
    <name evidence="2" type="ORF">NRE15_11280</name>
</gene>
<accession>A0ABY5P407</accession>
<sequence length="383" mass="41306">MKKALKKLMGLAGVAALAGSLATATVSAQEKTTVTLWTGGSDNVRMVFEELEKAFDNSSYGELYDLEVEFILSGSGAQGLRDRLVAATLAGETGTNYDIIELGADDIPSYTTDMTVDEMFVPVDTALVPNLERVDAQVAENAEYLAPYRGTTVVLAYDEERVENVPTTADELYTWIKENPGRFAYNTPGSGGAGSSFVVTAVYNFLDEAALTSSDEANMEQWDQGFALLEELHPFLYQSGGSTVYPNKNQGTLDLLIDQQVDMIPAWADMAISQINQGILPETTKIAQIDPGFTGSLNAFAIPTIGSNVEGAHAVMDFMLTDEAQQILLDNMAAIPLVDSSSFDSPNSSLLEGLDVTNFRRSSLGELGGLLNERWDNEIGTLQ</sequence>
<proteinExistence type="predicted"/>
<dbReference type="Gene3D" id="3.40.190.10">
    <property type="entry name" value="Periplasmic binding protein-like II"/>
    <property type="match status" value="1"/>
</dbReference>
<dbReference type="SUPFAM" id="SSF53850">
    <property type="entry name" value="Periplasmic binding protein-like II"/>
    <property type="match status" value="1"/>
</dbReference>
<evidence type="ECO:0000313" key="2">
    <source>
        <dbReference type="EMBL" id="UUX33476.1"/>
    </source>
</evidence>
<protein>
    <submittedName>
        <fullName evidence="2">Extracellular solute-binding protein</fullName>
    </submittedName>
</protein>
<reference evidence="2 3" key="1">
    <citation type="submission" date="2022-08" db="EMBL/GenBank/DDBJ databases">
        <title>Aerococcaceae sp. nov isolated from spoiled eye mask.</title>
        <authorList>
            <person name="Zhou G."/>
            <person name="Xie X.-B."/>
            <person name="Shi Q.-S."/>
            <person name="Wang Y.-S."/>
            <person name="Wen X."/>
            <person name="Peng H."/>
            <person name="Yang X.-J."/>
            <person name="Tao H.-B."/>
            <person name="Huang X.-M."/>
        </authorList>
    </citation>
    <scope>NUCLEOTIDE SEQUENCE [LARGE SCALE GENOMIC DNA]</scope>
    <source>
        <strain evidence="3">DM20194951</strain>
    </source>
</reference>
<dbReference type="PANTHER" id="PTHR42779:SF1">
    <property type="entry name" value="PROTEIN YNJB"/>
    <property type="match status" value="1"/>
</dbReference>
<name>A0ABY5P407_9LACT</name>
<dbReference type="InterPro" id="IPR006059">
    <property type="entry name" value="SBP"/>
</dbReference>
<dbReference type="RefSeq" id="WP_313792978.1">
    <property type="nucleotide sequence ID" value="NZ_CP102453.1"/>
</dbReference>
<feature type="chain" id="PRO_5046643517" evidence="1">
    <location>
        <begin position="29"/>
        <end position="383"/>
    </location>
</feature>
<evidence type="ECO:0000256" key="1">
    <source>
        <dbReference type="SAM" id="SignalP"/>
    </source>
</evidence>
<feature type="signal peptide" evidence="1">
    <location>
        <begin position="1"/>
        <end position="28"/>
    </location>
</feature>
<evidence type="ECO:0000313" key="3">
    <source>
        <dbReference type="Proteomes" id="UP001315967"/>
    </source>
</evidence>
<keyword evidence="3" id="KW-1185">Reference proteome</keyword>
<keyword evidence="1" id="KW-0732">Signal</keyword>
<dbReference type="Proteomes" id="UP001315967">
    <property type="component" value="Chromosome"/>
</dbReference>